<dbReference type="AlphaFoldDB" id="A0A6C2U6J8"/>
<feature type="compositionally biased region" description="Polar residues" evidence="1">
    <location>
        <begin position="206"/>
        <end position="216"/>
    </location>
</feature>
<evidence type="ECO:0000313" key="3">
    <source>
        <dbReference type="Proteomes" id="UP000366872"/>
    </source>
</evidence>
<keyword evidence="3" id="KW-1185">Reference proteome</keyword>
<name>A0A6C2U6J8_PONDE</name>
<dbReference type="Proteomes" id="UP000366872">
    <property type="component" value="Unassembled WGS sequence"/>
</dbReference>
<feature type="region of interest" description="Disordered" evidence="1">
    <location>
        <begin position="180"/>
        <end position="233"/>
    </location>
</feature>
<sequence>MEWATFFRWLADIIDRREESDEPELPFELPELPPGATGIIDEINHAEVIGQPATRFSRGVQVYTDSTGRKFRRTFKNNVHVSGCGHNVSKTEDIAFTSYISGKPVCKTCEREYRRMRNDTRNEDCVCRHLVAPFELKHVDGKGFVCKKCKKKMDRRKPLKAIGCLLGLFLKPLIIEEPSQKSEEPHETFISLPERGLPPPVPYDSPTWTRYRTPHQTPHEMGRGRSPGSNRYP</sequence>
<gene>
    <name evidence="2" type="ORF">PDESU_03624</name>
</gene>
<evidence type="ECO:0000256" key="1">
    <source>
        <dbReference type="SAM" id="MobiDB-lite"/>
    </source>
</evidence>
<reference evidence="2 3" key="1">
    <citation type="submission" date="2019-04" db="EMBL/GenBank/DDBJ databases">
        <authorList>
            <person name="Van Vliet M D."/>
        </authorList>
    </citation>
    <scope>NUCLEOTIDE SEQUENCE [LARGE SCALE GENOMIC DNA]</scope>
    <source>
        <strain evidence="2 3">F1</strain>
    </source>
</reference>
<organism evidence="2 3">
    <name type="scientific">Pontiella desulfatans</name>
    <dbReference type="NCBI Taxonomy" id="2750659"/>
    <lineage>
        <taxon>Bacteria</taxon>
        <taxon>Pseudomonadati</taxon>
        <taxon>Kiritimatiellota</taxon>
        <taxon>Kiritimatiellia</taxon>
        <taxon>Kiritimatiellales</taxon>
        <taxon>Pontiellaceae</taxon>
        <taxon>Pontiella</taxon>
    </lineage>
</organism>
<accession>A0A6C2U6J8</accession>
<proteinExistence type="predicted"/>
<dbReference type="EMBL" id="CAAHFG010000002">
    <property type="protein sequence ID" value="VGO15044.1"/>
    <property type="molecule type" value="Genomic_DNA"/>
</dbReference>
<evidence type="ECO:0000313" key="2">
    <source>
        <dbReference type="EMBL" id="VGO15044.1"/>
    </source>
</evidence>
<protein>
    <submittedName>
        <fullName evidence="2">Uncharacterized protein</fullName>
    </submittedName>
</protein>